<gene>
    <name evidence="2" type="ORF">NS355_14555</name>
</gene>
<dbReference type="Gene3D" id="3.40.630.30">
    <property type="match status" value="1"/>
</dbReference>
<dbReference type="AlphaFoldDB" id="A0A147IMS6"/>
<dbReference type="PANTHER" id="PTHR43792">
    <property type="entry name" value="GNAT FAMILY, PUTATIVE (AFU_ORTHOLOGUE AFUA_3G00765)-RELATED-RELATED"/>
    <property type="match status" value="1"/>
</dbReference>
<organism evidence="2 3">
    <name type="scientific">Sphingomonas yabuuchiae</name>
    <dbReference type="NCBI Taxonomy" id="172044"/>
    <lineage>
        <taxon>Bacteria</taxon>
        <taxon>Pseudomonadati</taxon>
        <taxon>Pseudomonadota</taxon>
        <taxon>Alphaproteobacteria</taxon>
        <taxon>Sphingomonadales</taxon>
        <taxon>Sphingomonadaceae</taxon>
        <taxon>Sphingomonas</taxon>
    </lineage>
</organism>
<dbReference type="SUPFAM" id="SSF55729">
    <property type="entry name" value="Acyl-CoA N-acyltransferases (Nat)"/>
    <property type="match status" value="1"/>
</dbReference>
<proteinExistence type="predicted"/>
<protein>
    <recommendedName>
        <fullName evidence="1">N-acetyltransferase domain-containing protein</fullName>
    </recommendedName>
</protein>
<accession>A0A147IMS6</accession>
<feature type="domain" description="N-acetyltransferase" evidence="1">
    <location>
        <begin position="18"/>
        <end position="175"/>
    </location>
</feature>
<name>A0A147IMS6_9SPHN</name>
<dbReference type="InterPro" id="IPR000182">
    <property type="entry name" value="GNAT_dom"/>
</dbReference>
<dbReference type="InterPro" id="IPR016181">
    <property type="entry name" value="Acyl_CoA_acyltransferase"/>
</dbReference>
<dbReference type="PATRIC" id="fig|172044.3.peg.3454"/>
<dbReference type="GO" id="GO:0016747">
    <property type="term" value="F:acyltransferase activity, transferring groups other than amino-acyl groups"/>
    <property type="evidence" value="ECO:0007669"/>
    <property type="project" value="InterPro"/>
</dbReference>
<evidence type="ECO:0000313" key="3">
    <source>
        <dbReference type="Proteomes" id="UP000073923"/>
    </source>
</evidence>
<dbReference type="InterPro" id="IPR051531">
    <property type="entry name" value="N-acetyltransferase"/>
</dbReference>
<dbReference type="PROSITE" id="PS51186">
    <property type="entry name" value="GNAT"/>
    <property type="match status" value="1"/>
</dbReference>
<dbReference type="Pfam" id="PF13302">
    <property type="entry name" value="Acetyltransf_3"/>
    <property type="match status" value="1"/>
</dbReference>
<sequence>MIMIPTLDTRPDLATPRLSLRRPAERDIEAIVSIVGHWEVACRLARVPHPYGPEDARFFLERIVPAEWVWAITLGDEDRLIGAVGLTPEQETAELGYWLAPAHWSRGIATEATRAVVDFGLERLGLPGLTSGYFEENPASGRVLAKLGFVATGRVMRPCMAVGRDVPSVRMVLKP</sequence>
<dbReference type="Proteomes" id="UP000073923">
    <property type="component" value="Unassembled WGS sequence"/>
</dbReference>
<evidence type="ECO:0000259" key="1">
    <source>
        <dbReference type="PROSITE" id="PS51186"/>
    </source>
</evidence>
<dbReference type="EMBL" id="LDTF01000091">
    <property type="protein sequence ID" value="KTT96343.1"/>
    <property type="molecule type" value="Genomic_DNA"/>
</dbReference>
<reference evidence="2 3" key="1">
    <citation type="journal article" date="2016" name="Front. Microbiol.">
        <title>Genomic Resource of Rice Seed Associated Bacteria.</title>
        <authorList>
            <person name="Midha S."/>
            <person name="Bansal K."/>
            <person name="Sharma S."/>
            <person name="Kumar N."/>
            <person name="Patil P.P."/>
            <person name="Chaudhry V."/>
            <person name="Patil P.B."/>
        </authorList>
    </citation>
    <scope>NUCLEOTIDE SEQUENCE [LARGE SCALE GENOMIC DNA]</scope>
    <source>
        <strain evidence="2 3">NS355</strain>
    </source>
</reference>
<evidence type="ECO:0000313" key="2">
    <source>
        <dbReference type="EMBL" id="KTT96343.1"/>
    </source>
</evidence>
<comment type="caution">
    <text evidence="2">The sequence shown here is derived from an EMBL/GenBank/DDBJ whole genome shotgun (WGS) entry which is preliminary data.</text>
</comment>